<protein>
    <submittedName>
        <fullName evidence="4">Sporulation and spore germination</fullName>
    </submittedName>
</protein>
<evidence type="ECO:0000259" key="3">
    <source>
        <dbReference type="Pfam" id="PF10646"/>
    </source>
</evidence>
<dbReference type="OrthoDB" id="1797340at2"/>
<evidence type="ECO:0000256" key="2">
    <source>
        <dbReference type="SAM" id="Phobius"/>
    </source>
</evidence>
<keyword evidence="2" id="KW-0812">Transmembrane</keyword>
<dbReference type="Pfam" id="PF10646">
    <property type="entry name" value="Germane"/>
    <property type="match status" value="1"/>
</dbReference>
<feature type="domain" description="GerMN" evidence="3">
    <location>
        <begin position="73"/>
        <end position="194"/>
    </location>
</feature>
<organism evidence="4">
    <name type="scientific">Longilinea arvoryzae</name>
    <dbReference type="NCBI Taxonomy" id="360412"/>
    <lineage>
        <taxon>Bacteria</taxon>
        <taxon>Bacillati</taxon>
        <taxon>Chloroflexota</taxon>
        <taxon>Anaerolineae</taxon>
        <taxon>Anaerolineales</taxon>
        <taxon>Anaerolineaceae</taxon>
        <taxon>Longilinea</taxon>
    </lineage>
</organism>
<keyword evidence="2" id="KW-1133">Transmembrane helix</keyword>
<keyword evidence="2" id="KW-0472">Membrane</keyword>
<dbReference type="InterPro" id="IPR019606">
    <property type="entry name" value="GerMN"/>
</dbReference>
<gene>
    <name evidence="4" type="ORF">LARV_00050</name>
</gene>
<dbReference type="EMBL" id="DF967972">
    <property type="protein sequence ID" value="GAP12318.1"/>
    <property type="molecule type" value="Genomic_DNA"/>
</dbReference>
<feature type="region of interest" description="Disordered" evidence="1">
    <location>
        <begin position="45"/>
        <end position="64"/>
    </location>
</feature>
<dbReference type="Proteomes" id="UP000055060">
    <property type="component" value="Unassembled WGS sequence"/>
</dbReference>
<keyword evidence="5" id="KW-1185">Reference proteome</keyword>
<evidence type="ECO:0000313" key="5">
    <source>
        <dbReference type="Proteomes" id="UP000055060"/>
    </source>
</evidence>
<proteinExistence type="predicted"/>
<sequence length="201" mass="21445">MAEKRSGVLHPTERTTRTRGIGMVFALVLLLVILLAGCGTILPTPTPTAPPPTQPPPEPSDTPTPLPYAKVKVYYIALEDNGVSGAPVGCGDSAVPVEFVVDFGKEPMTYAYEKLLYEHERTIGESGLYNALYQSDLTVKSAEIKDGKAIVALEGTLMLGGECDNPRVQAQLEMIPAQFADVTSVEITINGKSLAEALSLK</sequence>
<reference evidence="4" key="1">
    <citation type="submission" date="2015-07" db="EMBL/GenBank/DDBJ databases">
        <title>Draft Genome Sequences of Anaerolinea thermolimosa IMO-1, Bellilinea caldifistulae GOMI-1, Leptolinea tardivitalis YMTK-2, Levilinea saccharolytica KIBI-1,Longilinea arvoryzae KOME-1, Previously Described as Members of the Anaerolineaceae (Chloroflexi).</title>
        <authorList>
            <person name="Sekiguchi Y."/>
            <person name="Ohashi A."/>
            <person name="Matsuura N."/>
            <person name="Tourlousse M.D."/>
        </authorList>
    </citation>
    <scope>NUCLEOTIDE SEQUENCE [LARGE SCALE GENOMIC DNA]</scope>
    <source>
        <strain evidence="4">KOME-1</strain>
    </source>
</reference>
<dbReference type="RefSeq" id="WP_083522206.1">
    <property type="nucleotide sequence ID" value="NZ_DF967972.1"/>
</dbReference>
<dbReference type="AlphaFoldDB" id="A0A0S7B639"/>
<name>A0A0S7B639_9CHLR</name>
<evidence type="ECO:0000313" key="4">
    <source>
        <dbReference type="EMBL" id="GAP12318.1"/>
    </source>
</evidence>
<feature type="transmembrane region" description="Helical" evidence="2">
    <location>
        <begin position="21"/>
        <end position="42"/>
    </location>
</feature>
<evidence type="ECO:0000256" key="1">
    <source>
        <dbReference type="SAM" id="MobiDB-lite"/>
    </source>
</evidence>
<accession>A0A0S7B639</accession>
<dbReference type="STRING" id="360412.LARV_00050"/>